<dbReference type="RefSeq" id="WP_162215784.1">
    <property type="nucleotide sequence ID" value="NZ_JAAECA010000255.1"/>
</dbReference>
<dbReference type="InterPro" id="IPR050909">
    <property type="entry name" value="Bact_Autotransporter_VF"/>
</dbReference>
<accession>A0A6D0XQM2</accession>
<protein>
    <submittedName>
        <fullName evidence="2">Autotransporter outer membrane beta-barrel domain-containing protein</fullName>
    </submittedName>
</protein>
<evidence type="ECO:0000259" key="1">
    <source>
        <dbReference type="PROSITE" id="PS51208"/>
    </source>
</evidence>
<sequence length="610" mass="66400">VNGSLNIEAGNVLLSGAPVLHAGNRYLDDWTPSGFNFSTINVAANKGLQIGQHTSVVADIKAAAGSHLTVGYNSGTEDKHKTRKCTLNDNTGDVNCTSPVLTDEQRNQLPPSSLTGDIKLAENGSLALGKAIWAGSLNADKGTVINMASDSMWQISKNSHAGSLVMAKGAAISFSKPANGKTGNTLTVQGDLQGEGFFSLNTRMADNVSDRVIVEGQASGNYILDVRNEGEEPVQDGRMLTLMSLNNPHQDFSKVNVTLAKGHVDIGTWRYRLTRDAGGYKLYNPVIPWTPLEPAQPDNPDIPRPNNPEQNQANWISYESNTAISNFTSHFNLLNKQVDSTQQHLSNLKPDESGLWFSYQVDELNYGNKAYRPYTQKLMSQSLGSDWALESSLGLFQFGGGLITTISHGSFDEGGRTNDRMTGVNLYGKLTLNSGAWFSGYTGFHYIDYNLKDASRSESSGKFGYIMGVGAGYQWDSPAGFTVQPQTGLNFYGLPSQRYSLNNKVNVSEPASHTVQYFAGLNISREMEVGGLPVSPYTQIMHKVNVNPQNTIRINNNNLNADYENNRTDFSLGSHVSLSDSASLNVKGNYTIGGGLKNSKDIWLEMKLKF</sequence>
<dbReference type="PROSITE" id="PS51208">
    <property type="entry name" value="AUTOTRANSPORTER"/>
    <property type="match status" value="1"/>
</dbReference>
<dbReference type="EMBL" id="JAAECA010000255">
    <property type="protein sequence ID" value="NDL81597.1"/>
    <property type="molecule type" value="Genomic_DNA"/>
</dbReference>
<dbReference type="Gene3D" id="2.160.20.20">
    <property type="match status" value="2"/>
</dbReference>
<name>A0A6D0XQM2_ECOLX</name>
<dbReference type="InterPro" id="IPR011050">
    <property type="entry name" value="Pectin_lyase_fold/virulence"/>
</dbReference>
<dbReference type="Pfam" id="PF03212">
    <property type="entry name" value="Pertactin"/>
    <property type="match status" value="1"/>
</dbReference>
<gene>
    <name evidence="2" type="ORF">GXK51_23885</name>
</gene>
<dbReference type="InterPro" id="IPR005546">
    <property type="entry name" value="Autotransporte_beta"/>
</dbReference>
<dbReference type="InterPro" id="IPR057393">
    <property type="entry name" value="PIC_HAP1_IgA0_b-sol2"/>
</dbReference>
<organism evidence="2">
    <name type="scientific">Escherichia coli</name>
    <dbReference type="NCBI Taxonomy" id="562"/>
    <lineage>
        <taxon>Bacteria</taxon>
        <taxon>Pseudomonadati</taxon>
        <taxon>Pseudomonadota</taxon>
        <taxon>Gammaproteobacteria</taxon>
        <taxon>Enterobacterales</taxon>
        <taxon>Enterobacteriaceae</taxon>
        <taxon>Escherichia</taxon>
    </lineage>
</organism>
<proteinExistence type="predicted"/>
<feature type="domain" description="Autotransporter" evidence="1">
    <location>
        <begin position="348"/>
        <end position="610"/>
    </location>
</feature>
<dbReference type="InterPro" id="IPR006315">
    <property type="entry name" value="OM_autotransptr_brl_dom"/>
</dbReference>
<evidence type="ECO:0000313" key="2">
    <source>
        <dbReference type="EMBL" id="NDL81597.1"/>
    </source>
</evidence>
<dbReference type="SUPFAM" id="SSF103515">
    <property type="entry name" value="Autotransporter"/>
    <property type="match status" value="1"/>
</dbReference>
<dbReference type="Pfam" id="PF03797">
    <property type="entry name" value="Autotransporter"/>
    <property type="match status" value="1"/>
</dbReference>
<dbReference type="NCBIfam" id="TIGR01414">
    <property type="entry name" value="autotrans_barl"/>
    <property type="match status" value="1"/>
</dbReference>
<dbReference type="InterPro" id="IPR012332">
    <property type="entry name" value="Autotransporter_pectin_lyase_C"/>
</dbReference>
<dbReference type="Gene3D" id="2.40.128.130">
    <property type="entry name" value="Autotransporter beta-domain"/>
    <property type="match status" value="1"/>
</dbReference>
<dbReference type="InterPro" id="IPR004899">
    <property type="entry name" value="Pertactin_central"/>
</dbReference>
<feature type="non-terminal residue" evidence="2">
    <location>
        <position position="1"/>
    </location>
</feature>
<comment type="caution">
    <text evidence="2">The sequence shown here is derived from an EMBL/GenBank/DDBJ whole genome shotgun (WGS) entry which is preliminary data.</text>
</comment>
<dbReference type="PANTHER" id="PTHR12338">
    <property type="entry name" value="AUTOTRANSPORTER"/>
    <property type="match status" value="1"/>
</dbReference>
<dbReference type="AlphaFoldDB" id="A0A6D0XQM2"/>
<dbReference type="Pfam" id="PF24078">
    <property type="entry name" value="Beta-sol_PIC_HAP1_IgA0_2nd"/>
    <property type="match status" value="1"/>
</dbReference>
<dbReference type="PANTHER" id="PTHR12338:SF9">
    <property type="entry name" value="IMMUNOGLOBULIN A1 PROTEASE AUTOTRANSPORTER"/>
    <property type="match status" value="1"/>
</dbReference>
<dbReference type="GO" id="GO:0019867">
    <property type="term" value="C:outer membrane"/>
    <property type="evidence" value="ECO:0007669"/>
    <property type="project" value="InterPro"/>
</dbReference>
<dbReference type="SUPFAM" id="SSF51126">
    <property type="entry name" value="Pectin lyase-like"/>
    <property type="match status" value="1"/>
</dbReference>
<reference evidence="2" key="1">
    <citation type="submission" date="2020-01" db="EMBL/GenBank/DDBJ databases">
        <title>Draft Genome Sequences of Shiga Toxin-Producing Escherichia coli from Food and Clinical samples.</title>
        <authorList>
            <person name="Alotaibi K."/>
            <person name="Han J."/>
            <person name="Kim M."/>
            <person name="Khan A."/>
        </authorList>
    </citation>
    <scope>NUCLEOTIDE SEQUENCE</scope>
    <source>
        <strain evidence="2">EC872416</strain>
    </source>
</reference>
<dbReference type="InterPro" id="IPR036709">
    <property type="entry name" value="Autotransporte_beta_dom_sf"/>
</dbReference>